<evidence type="ECO:0000256" key="12">
    <source>
        <dbReference type="ARBA" id="ARBA00023136"/>
    </source>
</evidence>
<keyword evidence="15" id="KW-1185">Reference proteome</keyword>
<dbReference type="EMBL" id="OC962448">
    <property type="protein sequence ID" value="CAD7665611.1"/>
    <property type="molecule type" value="Genomic_DNA"/>
</dbReference>
<keyword evidence="8" id="KW-0492">Microsome</keyword>
<feature type="non-terminal residue" evidence="14">
    <location>
        <position position="1"/>
    </location>
</feature>
<dbReference type="InterPro" id="IPR001128">
    <property type="entry name" value="Cyt_P450"/>
</dbReference>
<evidence type="ECO:0000256" key="4">
    <source>
        <dbReference type="ARBA" id="ARBA00010617"/>
    </source>
</evidence>
<dbReference type="AlphaFoldDB" id="A0A7R9MTP9"/>
<evidence type="ECO:0000256" key="11">
    <source>
        <dbReference type="ARBA" id="ARBA00023033"/>
    </source>
</evidence>
<evidence type="ECO:0000313" key="14">
    <source>
        <dbReference type="EMBL" id="CAD7665611.1"/>
    </source>
</evidence>
<comment type="subcellular location">
    <subcellularLocation>
        <location evidence="3">Endoplasmic reticulum membrane</location>
        <topology evidence="3">Peripheral membrane protein</topology>
    </subcellularLocation>
    <subcellularLocation>
        <location evidence="2">Microsome membrane</location>
        <topology evidence="2">Peripheral membrane protein</topology>
    </subcellularLocation>
</comment>
<evidence type="ECO:0000256" key="1">
    <source>
        <dbReference type="ARBA" id="ARBA00001971"/>
    </source>
</evidence>
<evidence type="ECO:0000313" key="15">
    <source>
        <dbReference type="Proteomes" id="UP000728032"/>
    </source>
</evidence>
<evidence type="ECO:0000256" key="10">
    <source>
        <dbReference type="ARBA" id="ARBA00023004"/>
    </source>
</evidence>
<gene>
    <name evidence="14" type="ORF">ONB1V03_LOCUS22168</name>
</gene>
<keyword evidence="9" id="KW-0560">Oxidoreductase</keyword>
<feature type="signal peptide" evidence="13">
    <location>
        <begin position="1"/>
        <end position="23"/>
    </location>
</feature>
<dbReference type="InterPro" id="IPR050476">
    <property type="entry name" value="Insect_CytP450_Detox"/>
</dbReference>
<evidence type="ECO:0000256" key="5">
    <source>
        <dbReference type="ARBA" id="ARBA00022617"/>
    </source>
</evidence>
<dbReference type="SUPFAM" id="SSF48264">
    <property type="entry name" value="Cytochrome P450"/>
    <property type="match status" value="1"/>
</dbReference>
<dbReference type="GO" id="GO:0004497">
    <property type="term" value="F:monooxygenase activity"/>
    <property type="evidence" value="ECO:0007669"/>
    <property type="project" value="UniProtKB-KW"/>
</dbReference>
<keyword evidence="13" id="KW-0732">Signal</keyword>
<dbReference type="Pfam" id="PF00067">
    <property type="entry name" value="p450"/>
    <property type="match status" value="1"/>
</dbReference>
<keyword evidence="10" id="KW-0408">Iron</keyword>
<evidence type="ECO:0000256" key="6">
    <source>
        <dbReference type="ARBA" id="ARBA00022723"/>
    </source>
</evidence>
<dbReference type="Proteomes" id="UP000728032">
    <property type="component" value="Unassembled WGS sequence"/>
</dbReference>
<feature type="chain" id="PRO_5036403692" description="Cytochrome P450" evidence="13">
    <location>
        <begin position="24"/>
        <end position="182"/>
    </location>
</feature>
<dbReference type="GO" id="GO:0005789">
    <property type="term" value="C:endoplasmic reticulum membrane"/>
    <property type="evidence" value="ECO:0007669"/>
    <property type="project" value="UniProtKB-SubCell"/>
</dbReference>
<evidence type="ECO:0000256" key="13">
    <source>
        <dbReference type="SAM" id="SignalP"/>
    </source>
</evidence>
<keyword evidence="7" id="KW-0256">Endoplasmic reticulum</keyword>
<dbReference type="OrthoDB" id="1470350at2759"/>
<dbReference type="PANTHER" id="PTHR24292">
    <property type="entry name" value="CYTOCHROME P450"/>
    <property type="match status" value="1"/>
</dbReference>
<evidence type="ECO:0008006" key="16">
    <source>
        <dbReference type="Google" id="ProtNLM"/>
    </source>
</evidence>
<keyword evidence="6" id="KW-0479">Metal-binding</keyword>
<accession>A0A7R9MTP9</accession>
<dbReference type="GO" id="GO:0020037">
    <property type="term" value="F:heme binding"/>
    <property type="evidence" value="ECO:0007669"/>
    <property type="project" value="InterPro"/>
</dbReference>
<reference evidence="14" key="1">
    <citation type="submission" date="2020-11" db="EMBL/GenBank/DDBJ databases">
        <authorList>
            <person name="Tran Van P."/>
        </authorList>
    </citation>
    <scope>NUCLEOTIDE SEQUENCE</scope>
</reference>
<evidence type="ECO:0000256" key="9">
    <source>
        <dbReference type="ARBA" id="ARBA00023002"/>
    </source>
</evidence>
<dbReference type="Gene3D" id="1.10.630.10">
    <property type="entry name" value="Cytochrome P450"/>
    <property type="match status" value="1"/>
</dbReference>
<dbReference type="InterPro" id="IPR036396">
    <property type="entry name" value="Cyt_P450_sf"/>
</dbReference>
<comment type="similarity">
    <text evidence="4">Belongs to the cytochrome P450 family.</text>
</comment>
<dbReference type="EMBL" id="CAJPVJ010047623">
    <property type="protein sequence ID" value="CAG2182747.1"/>
    <property type="molecule type" value="Genomic_DNA"/>
</dbReference>
<keyword evidence="5" id="KW-0349">Heme</keyword>
<sequence length="182" mass="20661">MTPSRLRLLMYIMLPEYMLTALGVKHPVRDSANEYFISMTRHIIAERKRNKNNNYNDFIDLAINADNNNTEGDSQGIRDHHISDSLNGVKKGIKRGDSYMSEDEALANSWIFLNTGCKGLSIALAFLAYELALHPNHQQRLYEEVKGCVGTGDKEIDFESISQMPFLEAVINESQRLHTISI</sequence>
<keyword evidence="11" id="KW-0503">Monooxygenase</keyword>
<evidence type="ECO:0000256" key="3">
    <source>
        <dbReference type="ARBA" id="ARBA00004406"/>
    </source>
</evidence>
<dbReference type="GO" id="GO:0016705">
    <property type="term" value="F:oxidoreductase activity, acting on paired donors, with incorporation or reduction of molecular oxygen"/>
    <property type="evidence" value="ECO:0007669"/>
    <property type="project" value="InterPro"/>
</dbReference>
<keyword evidence="12" id="KW-0472">Membrane</keyword>
<proteinExistence type="inferred from homology"/>
<protein>
    <recommendedName>
        <fullName evidence="16">Cytochrome P450</fullName>
    </recommendedName>
</protein>
<dbReference type="PANTHER" id="PTHR24292:SF54">
    <property type="entry name" value="CYP9F3-RELATED"/>
    <property type="match status" value="1"/>
</dbReference>
<organism evidence="14">
    <name type="scientific">Oppiella nova</name>
    <dbReference type="NCBI Taxonomy" id="334625"/>
    <lineage>
        <taxon>Eukaryota</taxon>
        <taxon>Metazoa</taxon>
        <taxon>Ecdysozoa</taxon>
        <taxon>Arthropoda</taxon>
        <taxon>Chelicerata</taxon>
        <taxon>Arachnida</taxon>
        <taxon>Acari</taxon>
        <taxon>Acariformes</taxon>
        <taxon>Sarcoptiformes</taxon>
        <taxon>Oribatida</taxon>
        <taxon>Brachypylina</taxon>
        <taxon>Oppioidea</taxon>
        <taxon>Oppiidae</taxon>
        <taxon>Oppiella</taxon>
    </lineage>
</organism>
<name>A0A7R9MTP9_9ACAR</name>
<evidence type="ECO:0000256" key="2">
    <source>
        <dbReference type="ARBA" id="ARBA00004174"/>
    </source>
</evidence>
<dbReference type="GO" id="GO:0005506">
    <property type="term" value="F:iron ion binding"/>
    <property type="evidence" value="ECO:0007669"/>
    <property type="project" value="InterPro"/>
</dbReference>
<evidence type="ECO:0000256" key="8">
    <source>
        <dbReference type="ARBA" id="ARBA00022848"/>
    </source>
</evidence>
<evidence type="ECO:0000256" key="7">
    <source>
        <dbReference type="ARBA" id="ARBA00022824"/>
    </source>
</evidence>
<comment type="cofactor">
    <cofactor evidence="1">
        <name>heme</name>
        <dbReference type="ChEBI" id="CHEBI:30413"/>
    </cofactor>
</comment>